<organism evidence="2">
    <name type="scientific">Blastocystis hominis</name>
    <dbReference type="NCBI Taxonomy" id="12968"/>
    <lineage>
        <taxon>Eukaryota</taxon>
        <taxon>Sar</taxon>
        <taxon>Stramenopiles</taxon>
        <taxon>Bigyra</taxon>
        <taxon>Opalozoa</taxon>
        <taxon>Opalinata</taxon>
        <taxon>Blastocystidae</taxon>
        <taxon>Blastocystis</taxon>
    </lineage>
</organism>
<keyword evidence="3" id="KW-1185">Reference proteome</keyword>
<feature type="compositionally biased region" description="Low complexity" evidence="1">
    <location>
        <begin position="333"/>
        <end position="342"/>
    </location>
</feature>
<dbReference type="RefSeq" id="XP_012896750.1">
    <property type="nucleotide sequence ID" value="XM_013041296.1"/>
</dbReference>
<reference evidence="2" key="1">
    <citation type="submission" date="2010-02" db="EMBL/GenBank/DDBJ databases">
        <title>Sequencing and annotation of the Blastocystis hominis genome.</title>
        <authorList>
            <person name="Wincker P."/>
        </authorList>
    </citation>
    <scope>NUCLEOTIDE SEQUENCE</scope>
    <source>
        <strain evidence="2">Singapore isolate B</strain>
    </source>
</reference>
<accession>D8M2X9</accession>
<dbReference type="EMBL" id="FN668650">
    <property type="protein sequence ID" value="CBK22702.2"/>
    <property type="molecule type" value="Genomic_DNA"/>
</dbReference>
<feature type="compositionally biased region" description="Basic and acidic residues" evidence="1">
    <location>
        <begin position="354"/>
        <end position="366"/>
    </location>
</feature>
<dbReference type="InParanoid" id="D8M2X9"/>
<dbReference type="Proteomes" id="UP000008312">
    <property type="component" value="Unassembled WGS sequence"/>
</dbReference>
<feature type="region of interest" description="Disordered" evidence="1">
    <location>
        <begin position="184"/>
        <end position="215"/>
    </location>
</feature>
<protein>
    <submittedName>
        <fullName evidence="2">Uncharacterized protein</fullName>
    </submittedName>
</protein>
<feature type="compositionally biased region" description="Low complexity" evidence="1">
    <location>
        <begin position="196"/>
        <end position="215"/>
    </location>
</feature>
<gene>
    <name evidence="2" type="ORF">GSBLH_T00006495001</name>
</gene>
<evidence type="ECO:0000313" key="3">
    <source>
        <dbReference type="Proteomes" id="UP000008312"/>
    </source>
</evidence>
<feature type="region of interest" description="Disordered" evidence="1">
    <location>
        <begin position="306"/>
        <end position="379"/>
    </location>
</feature>
<sequence length="410" mass="48943">MHEHKSYLESELYKRLQLYYYDKDSLCYQIRNQIDELKNEYYKKRKYYYRTIEELSKNLDDQLRELKKYDTGNNLLDIQEQLLPMLQQLELQQSGSESTIPYKEILYLLQYYKKNRISIYSRIEELRDTIKYYYSKYNIDNYLNELKTLQKLLSFRFYEMNETSHYLTLVFELQQCIPLKLEKDQDQDQDHDQYHTQDQSENQNQKQNQSENNSSFHMSKLQQIASIQRGLSMFFSEVLPLGIDGSSSYPQLDYFIELLLKYVNGFYSYYNEIQEQLEKLPKLLEELKQKSIEQKELSIMPISDNKLQSDNLTNDVTDNTKDVTPSDEKSDESSSATTQSSTVDESSKGTCMNKTEEASAENHEEPNVSGDQGFNVYVNPTNPMDKQNYTLLFYRIYNQKIYIRRINRSD</sequence>
<dbReference type="GeneID" id="24922619"/>
<proteinExistence type="predicted"/>
<feature type="compositionally biased region" description="Basic and acidic residues" evidence="1">
    <location>
        <begin position="318"/>
        <end position="332"/>
    </location>
</feature>
<evidence type="ECO:0000256" key="1">
    <source>
        <dbReference type="SAM" id="MobiDB-lite"/>
    </source>
</evidence>
<name>D8M2X9_BLAHO</name>
<feature type="compositionally biased region" description="Basic and acidic residues" evidence="1">
    <location>
        <begin position="184"/>
        <end position="195"/>
    </location>
</feature>
<dbReference type="AlphaFoldDB" id="D8M2X9"/>
<evidence type="ECO:0000313" key="2">
    <source>
        <dbReference type="EMBL" id="CBK22702.2"/>
    </source>
</evidence>